<dbReference type="Pfam" id="PF03478">
    <property type="entry name" value="Beta-prop_KIB1-4"/>
    <property type="match status" value="1"/>
</dbReference>
<organism evidence="2 3">
    <name type="scientific">Kalanchoe fedtschenkoi</name>
    <name type="common">Lavender scallops</name>
    <name type="synonym">South American air plant</name>
    <dbReference type="NCBI Taxonomy" id="63787"/>
    <lineage>
        <taxon>Eukaryota</taxon>
        <taxon>Viridiplantae</taxon>
        <taxon>Streptophyta</taxon>
        <taxon>Embryophyta</taxon>
        <taxon>Tracheophyta</taxon>
        <taxon>Spermatophyta</taxon>
        <taxon>Magnoliopsida</taxon>
        <taxon>eudicotyledons</taxon>
        <taxon>Gunneridae</taxon>
        <taxon>Pentapetalae</taxon>
        <taxon>Saxifragales</taxon>
        <taxon>Crassulaceae</taxon>
        <taxon>Kalanchoe</taxon>
    </lineage>
</organism>
<evidence type="ECO:0000313" key="2">
    <source>
        <dbReference type="EnsemblPlants" id="Kaladp0055s0267.1.v1.1"/>
    </source>
</evidence>
<evidence type="ECO:0000313" key="3">
    <source>
        <dbReference type="Proteomes" id="UP000594263"/>
    </source>
</evidence>
<dbReference type="Proteomes" id="UP000594263">
    <property type="component" value="Unplaced"/>
</dbReference>
<evidence type="ECO:0000259" key="1">
    <source>
        <dbReference type="SMART" id="SM00256"/>
    </source>
</evidence>
<dbReference type="EnsemblPlants" id="Kaladp0055s0267.1.v1.1">
    <property type="protein sequence ID" value="Kaladp0055s0267.1.v1.1"/>
    <property type="gene ID" value="Kaladp0055s0267.v1.1"/>
</dbReference>
<dbReference type="PANTHER" id="PTHR47123:SF15">
    <property type="entry name" value="F-BOX PROTEIN SKIP23"/>
    <property type="match status" value="1"/>
</dbReference>
<sequence>MAMVDWSQLPKDLLLQIAESLDAPFDILRFRSVCSAWRSTVLPKPRRLPKPFPLLPPGGVSDTTWGFLLSKRTIYRISNPAPHSDEGYDWIVKIEEDVPDRMHLLNPLSGVRFKPLPSSFARNLDMLKFRVSELGQEYVMRYVDYRRFANSLGEASSLYMEKVVFRHDGNPSLSAECTEAASTSFSAAAGFQLLTIHISGRLAMFKSGDKKWRVIKEMQSPYDDVKLFRGHFYAVDNNGRTVMVESASKIELVAGSVFGGDKKYLVESLGRLLLVDMYLTMDVEEGPEDDGEEQFLRSLNERIVRFKVYRLAENERKWEELESLGDQILFLGENCTFAVSAADLSGYEGNCIYILNCTNGGDDSTEGFHATDIGVYHLNSSKIKPLTSESEHWKLFWPPPAWVSTTMRLQSQLEDLSL</sequence>
<dbReference type="InterPro" id="IPR005174">
    <property type="entry name" value="KIB1-4_b-propeller"/>
</dbReference>
<dbReference type="Gene3D" id="1.20.1280.50">
    <property type="match status" value="1"/>
</dbReference>
<dbReference type="SUPFAM" id="SSF81383">
    <property type="entry name" value="F-box domain"/>
    <property type="match status" value="1"/>
</dbReference>
<dbReference type="InterPro" id="IPR036047">
    <property type="entry name" value="F-box-like_dom_sf"/>
</dbReference>
<accession>A0A7N0U5A6</accession>
<dbReference type="SMART" id="SM00256">
    <property type="entry name" value="FBOX"/>
    <property type="match status" value="1"/>
</dbReference>
<dbReference type="Pfam" id="PF12937">
    <property type="entry name" value="F-box-like"/>
    <property type="match status" value="1"/>
</dbReference>
<dbReference type="PANTHER" id="PTHR47123">
    <property type="entry name" value="F-BOX PROTEIN SKIP23"/>
    <property type="match status" value="1"/>
</dbReference>
<dbReference type="InterPro" id="IPR051304">
    <property type="entry name" value="SCF_F-box_domain"/>
</dbReference>
<dbReference type="CDD" id="cd09917">
    <property type="entry name" value="F-box_SF"/>
    <property type="match status" value="1"/>
</dbReference>
<proteinExistence type="predicted"/>
<dbReference type="Gramene" id="Kaladp0055s0267.1.v1.1">
    <property type="protein sequence ID" value="Kaladp0055s0267.1.v1.1"/>
    <property type="gene ID" value="Kaladp0055s0267.v1.1"/>
</dbReference>
<keyword evidence="3" id="KW-1185">Reference proteome</keyword>
<dbReference type="InterPro" id="IPR001810">
    <property type="entry name" value="F-box_dom"/>
</dbReference>
<reference evidence="2" key="1">
    <citation type="submission" date="2021-01" db="UniProtKB">
        <authorList>
            <consortium name="EnsemblPlants"/>
        </authorList>
    </citation>
    <scope>IDENTIFICATION</scope>
</reference>
<dbReference type="OMA" id="WGFYLSK"/>
<protein>
    <recommendedName>
        <fullName evidence="1">F-box domain-containing protein</fullName>
    </recommendedName>
</protein>
<dbReference type="AlphaFoldDB" id="A0A7N0U5A6"/>
<name>A0A7N0U5A6_KALFE</name>
<feature type="domain" description="F-box" evidence="1">
    <location>
        <begin position="9"/>
        <end position="50"/>
    </location>
</feature>